<keyword evidence="14 16" id="KW-0961">Cell wall biogenesis/degradation</keyword>
<dbReference type="EC" id="1.3.1.98" evidence="16"/>
<dbReference type="InterPro" id="IPR011601">
    <property type="entry name" value="MurB_C"/>
</dbReference>
<keyword evidence="13 16" id="KW-0131">Cell cycle</keyword>
<evidence type="ECO:0000256" key="3">
    <source>
        <dbReference type="ARBA" id="ARBA00004496"/>
    </source>
</evidence>
<evidence type="ECO:0000256" key="17">
    <source>
        <dbReference type="SAM" id="MobiDB-lite"/>
    </source>
</evidence>
<dbReference type="NCBIfam" id="TIGR00179">
    <property type="entry name" value="murB"/>
    <property type="match status" value="1"/>
</dbReference>
<protein>
    <recommendedName>
        <fullName evidence="16">UDP-N-acetylenolpyruvoylglucosamine reductase</fullName>
        <ecNumber evidence="16">1.3.1.98</ecNumber>
    </recommendedName>
    <alternativeName>
        <fullName evidence="16">UDP-N-acetylmuramate dehydrogenase</fullName>
    </alternativeName>
</protein>
<evidence type="ECO:0000256" key="7">
    <source>
        <dbReference type="ARBA" id="ARBA00022630"/>
    </source>
</evidence>
<evidence type="ECO:0000256" key="8">
    <source>
        <dbReference type="ARBA" id="ARBA00022827"/>
    </source>
</evidence>
<evidence type="ECO:0000256" key="4">
    <source>
        <dbReference type="ARBA" id="ARBA00004752"/>
    </source>
</evidence>
<keyword evidence="11 16" id="KW-0573">Peptidoglycan synthesis</keyword>
<dbReference type="InterPro" id="IPR036635">
    <property type="entry name" value="MurB_C_sf"/>
</dbReference>
<evidence type="ECO:0000256" key="2">
    <source>
        <dbReference type="ARBA" id="ARBA00003921"/>
    </source>
</evidence>
<evidence type="ECO:0000256" key="16">
    <source>
        <dbReference type="HAMAP-Rule" id="MF_00037"/>
    </source>
</evidence>
<dbReference type="SUPFAM" id="SSF56176">
    <property type="entry name" value="FAD-binding/transporter-associated domain-like"/>
    <property type="match status" value="1"/>
</dbReference>
<feature type="active site" evidence="16">
    <location>
        <position position="310"/>
    </location>
</feature>
<feature type="active site" description="Proton donor" evidence="16">
    <location>
        <position position="237"/>
    </location>
</feature>
<comment type="catalytic activity">
    <reaction evidence="15 16">
        <text>UDP-N-acetyl-alpha-D-muramate + NADP(+) = UDP-N-acetyl-3-O-(1-carboxyvinyl)-alpha-D-glucosamine + NADPH + H(+)</text>
        <dbReference type="Rhea" id="RHEA:12248"/>
        <dbReference type="ChEBI" id="CHEBI:15378"/>
        <dbReference type="ChEBI" id="CHEBI:57783"/>
        <dbReference type="ChEBI" id="CHEBI:58349"/>
        <dbReference type="ChEBI" id="CHEBI:68483"/>
        <dbReference type="ChEBI" id="CHEBI:70757"/>
        <dbReference type="EC" id="1.3.1.98"/>
    </reaction>
</comment>
<dbReference type="InterPro" id="IPR003170">
    <property type="entry name" value="MurB"/>
</dbReference>
<keyword evidence="7 16" id="KW-0285">Flavoprotein</keyword>
<feature type="active site" evidence="16">
    <location>
        <position position="181"/>
    </location>
</feature>
<evidence type="ECO:0000256" key="10">
    <source>
        <dbReference type="ARBA" id="ARBA00022960"/>
    </source>
</evidence>
<dbReference type="InterPro" id="IPR016169">
    <property type="entry name" value="FAD-bd_PCMH_sub2"/>
</dbReference>
<sequence>MAGPWNPAAALRMARTLNLDPRTEISLAPYSSIRIGGPAEVLATVRRATDLARLAACAQSEGQFPFVLGGGSNTLILDDGIPGLTVLNLCREVVFEPQPDGVLVRTDSGMPLAQLARMTIRKGLTGLEWAVSVPGTVGGAVVGNAGAHGSDTAQHLVAAEVAMPGQEPEWLSVRELDLAYRDSALKRTAANHRVPPAPVLRAQFQLRPGDPEQSRAAAKTNLEHRRRSQPVLPSLGSTFRNPPNGFAGTLIEQAGCKNLRCGAVGVDTLHANFLVNLGTPGTGRAADVLQLMASVQVRVRNETGIWLKPEIGLAGREADRYTAALLNPSA</sequence>
<evidence type="ECO:0000256" key="6">
    <source>
        <dbReference type="ARBA" id="ARBA00022618"/>
    </source>
</evidence>
<dbReference type="GO" id="GO:0071949">
    <property type="term" value="F:FAD binding"/>
    <property type="evidence" value="ECO:0007669"/>
    <property type="project" value="InterPro"/>
</dbReference>
<dbReference type="InterPro" id="IPR036318">
    <property type="entry name" value="FAD-bd_PCMH-like_sf"/>
</dbReference>
<dbReference type="InterPro" id="IPR016166">
    <property type="entry name" value="FAD-bd_PCMH"/>
</dbReference>
<dbReference type="SUPFAM" id="SSF56194">
    <property type="entry name" value="Uridine diphospho-N-Acetylenolpyruvylglucosamine reductase, MurB, C-terminal domain"/>
    <property type="match status" value="1"/>
</dbReference>
<comment type="cofactor">
    <cofactor evidence="1 16">
        <name>FAD</name>
        <dbReference type="ChEBI" id="CHEBI:57692"/>
    </cofactor>
</comment>
<evidence type="ECO:0000313" key="19">
    <source>
        <dbReference type="EMBL" id="MYD88770.1"/>
    </source>
</evidence>
<dbReference type="GO" id="GO:0071555">
    <property type="term" value="P:cell wall organization"/>
    <property type="evidence" value="ECO:0007669"/>
    <property type="project" value="UniProtKB-KW"/>
</dbReference>
<dbReference type="InterPro" id="IPR016167">
    <property type="entry name" value="FAD-bd_PCMH_sub1"/>
</dbReference>
<dbReference type="PROSITE" id="PS51387">
    <property type="entry name" value="FAD_PCMH"/>
    <property type="match status" value="1"/>
</dbReference>
<gene>
    <name evidence="16 19" type="primary">murB</name>
    <name evidence="19" type="ORF">F4Y08_00300</name>
</gene>
<keyword evidence="10 16" id="KW-0133">Cell shape</keyword>
<evidence type="ECO:0000256" key="1">
    <source>
        <dbReference type="ARBA" id="ARBA00001974"/>
    </source>
</evidence>
<dbReference type="Pfam" id="PF02873">
    <property type="entry name" value="MurB_C"/>
    <property type="match status" value="1"/>
</dbReference>
<keyword evidence="6 16" id="KW-0132">Cell division</keyword>
<feature type="domain" description="FAD-binding PCMH-type" evidence="18">
    <location>
        <begin position="34"/>
        <end position="209"/>
    </location>
</feature>
<keyword evidence="12 16" id="KW-0560">Oxidoreductase</keyword>
<evidence type="ECO:0000256" key="12">
    <source>
        <dbReference type="ARBA" id="ARBA00023002"/>
    </source>
</evidence>
<organism evidence="19">
    <name type="scientific">Caldilineaceae bacterium SB0662_bin_9</name>
    <dbReference type="NCBI Taxonomy" id="2605258"/>
    <lineage>
        <taxon>Bacteria</taxon>
        <taxon>Bacillati</taxon>
        <taxon>Chloroflexota</taxon>
        <taxon>Caldilineae</taxon>
        <taxon>Caldilineales</taxon>
        <taxon>Caldilineaceae</taxon>
    </lineage>
</organism>
<comment type="pathway">
    <text evidence="4 16">Cell wall biogenesis; peptidoglycan biosynthesis.</text>
</comment>
<evidence type="ECO:0000256" key="15">
    <source>
        <dbReference type="ARBA" id="ARBA00048914"/>
    </source>
</evidence>
<dbReference type="PANTHER" id="PTHR21071:SF4">
    <property type="entry name" value="UDP-N-ACETYLENOLPYRUVOYLGLUCOSAMINE REDUCTASE"/>
    <property type="match status" value="1"/>
</dbReference>
<dbReference type="GO" id="GO:0051301">
    <property type="term" value="P:cell division"/>
    <property type="evidence" value="ECO:0007669"/>
    <property type="project" value="UniProtKB-KW"/>
</dbReference>
<keyword evidence="9 16" id="KW-0521">NADP</keyword>
<evidence type="ECO:0000256" key="9">
    <source>
        <dbReference type="ARBA" id="ARBA00022857"/>
    </source>
</evidence>
<proteinExistence type="inferred from homology"/>
<reference evidence="19" key="1">
    <citation type="submission" date="2019-09" db="EMBL/GenBank/DDBJ databases">
        <title>Characterisation of the sponge microbiome using genome-centric metagenomics.</title>
        <authorList>
            <person name="Engelberts J.P."/>
            <person name="Robbins S.J."/>
            <person name="De Goeij J.M."/>
            <person name="Aranda M."/>
            <person name="Bell S.C."/>
            <person name="Webster N.S."/>
        </authorList>
    </citation>
    <scope>NUCLEOTIDE SEQUENCE</scope>
    <source>
        <strain evidence="19">SB0662_bin_9</strain>
    </source>
</reference>
<evidence type="ECO:0000259" key="18">
    <source>
        <dbReference type="PROSITE" id="PS51387"/>
    </source>
</evidence>
<accession>A0A6B1DMS3</accession>
<comment type="subcellular location">
    <subcellularLocation>
        <location evidence="3 16">Cytoplasm</location>
    </subcellularLocation>
</comment>
<feature type="region of interest" description="Disordered" evidence="17">
    <location>
        <begin position="208"/>
        <end position="227"/>
    </location>
</feature>
<dbReference type="Gene3D" id="3.30.465.10">
    <property type="match status" value="1"/>
</dbReference>
<dbReference type="Gene3D" id="3.30.43.10">
    <property type="entry name" value="Uridine Diphospho-n-acetylenolpyruvylglucosamine Reductase, domain 2"/>
    <property type="match status" value="1"/>
</dbReference>
<dbReference type="Pfam" id="PF01565">
    <property type="entry name" value="FAD_binding_4"/>
    <property type="match status" value="1"/>
</dbReference>
<comment type="function">
    <text evidence="2 16">Cell wall formation.</text>
</comment>
<evidence type="ECO:0000256" key="11">
    <source>
        <dbReference type="ARBA" id="ARBA00022984"/>
    </source>
</evidence>
<dbReference type="EMBL" id="VXPY01000002">
    <property type="protein sequence ID" value="MYD88770.1"/>
    <property type="molecule type" value="Genomic_DNA"/>
</dbReference>
<keyword evidence="5 16" id="KW-0963">Cytoplasm</keyword>
<dbReference type="Gene3D" id="3.90.78.10">
    <property type="entry name" value="UDP-N-acetylenolpyruvoylglucosamine reductase, C-terminal domain"/>
    <property type="match status" value="1"/>
</dbReference>
<evidence type="ECO:0000256" key="5">
    <source>
        <dbReference type="ARBA" id="ARBA00022490"/>
    </source>
</evidence>
<name>A0A6B1DMS3_9CHLR</name>
<dbReference type="GO" id="GO:0005829">
    <property type="term" value="C:cytosol"/>
    <property type="evidence" value="ECO:0007669"/>
    <property type="project" value="TreeGrafter"/>
</dbReference>
<dbReference type="InterPro" id="IPR006094">
    <property type="entry name" value="Oxid_FAD_bind_N"/>
</dbReference>
<evidence type="ECO:0000256" key="13">
    <source>
        <dbReference type="ARBA" id="ARBA00023306"/>
    </source>
</evidence>
<comment type="similarity">
    <text evidence="16">Belongs to the MurB family.</text>
</comment>
<dbReference type="UniPathway" id="UPA00219"/>
<dbReference type="HAMAP" id="MF_00037">
    <property type="entry name" value="MurB"/>
    <property type="match status" value="1"/>
</dbReference>
<dbReference type="AlphaFoldDB" id="A0A6B1DMS3"/>
<keyword evidence="8 16" id="KW-0274">FAD</keyword>
<dbReference type="GO" id="GO:0008360">
    <property type="term" value="P:regulation of cell shape"/>
    <property type="evidence" value="ECO:0007669"/>
    <property type="project" value="UniProtKB-KW"/>
</dbReference>
<comment type="caution">
    <text evidence="19">The sequence shown here is derived from an EMBL/GenBank/DDBJ whole genome shotgun (WGS) entry which is preliminary data.</text>
</comment>
<evidence type="ECO:0000256" key="14">
    <source>
        <dbReference type="ARBA" id="ARBA00023316"/>
    </source>
</evidence>
<dbReference type="PANTHER" id="PTHR21071">
    <property type="entry name" value="UDP-N-ACETYLENOLPYRUVOYLGLUCOSAMINE REDUCTASE"/>
    <property type="match status" value="1"/>
</dbReference>
<dbReference type="GO" id="GO:0008762">
    <property type="term" value="F:UDP-N-acetylmuramate dehydrogenase activity"/>
    <property type="evidence" value="ECO:0007669"/>
    <property type="project" value="UniProtKB-UniRule"/>
</dbReference>
<dbReference type="GO" id="GO:0009252">
    <property type="term" value="P:peptidoglycan biosynthetic process"/>
    <property type="evidence" value="ECO:0007669"/>
    <property type="project" value="UniProtKB-UniRule"/>
</dbReference>